<dbReference type="RefSeq" id="WP_193844914.1">
    <property type="nucleotide sequence ID" value="NZ_PRDM01000001.1"/>
</dbReference>
<name>A0ABR9TEV8_9FLAO</name>
<organism evidence="1 2">
    <name type="scientific">Flavobacterium hungaricum</name>
    <dbReference type="NCBI Taxonomy" id="2082725"/>
    <lineage>
        <taxon>Bacteria</taxon>
        <taxon>Pseudomonadati</taxon>
        <taxon>Bacteroidota</taxon>
        <taxon>Flavobacteriia</taxon>
        <taxon>Flavobacteriales</taxon>
        <taxon>Flavobacteriaceae</taxon>
        <taxon>Flavobacterium</taxon>
    </lineage>
</organism>
<comment type="caution">
    <text evidence="1">The sequence shown here is derived from an EMBL/GenBank/DDBJ whole genome shotgun (WGS) entry which is preliminary data.</text>
</comment>
<proteinExistence type="predicted"/>
<sequence length="97" mass="11375">MPDIRDIKVFIIADFNFDDFRYTLVTLKNDKKVISKQDIGFAKEGDESNTISEITDFEIDKDYVFTLNTKSKTENDFKIIKTERFRIDENGLIVVIK</sequence>
<dbReference type="Proteomes" id="UP000640614">
    <property type="component" value="Unassembled WGS sequence"/>
</dbReference>
<dbReference type="EMBL" id="PRDM01000001">
    <property type="protein sequence ID" value="MBE8723883.1"/>
    <property type="molecule type" value="Genomic_DNA"/>
</dbReference>
<evidence type="ECO:0000313" key="1">
    <source>
        <dbReference type="EMBL" id="MBE8723883.1"/>
    </source>
</evidence>
<evidence type="ECO:0008006" key="3">
    <source>
        <dbReference type="Google" id="ProtNLM"/>
    </source>
</evidence>
<reference evidence="1 2" key="1">
    <citation type="submission" date="2018-07" db="EMBL/GenBank/DDBJ databases">
        <title>Genome assembly of strain KB82.</title>
        <authorList>
            <person name="Kukolya J."/>
            <person name="Horvath B."/>
            <person name="Nagy I."/>
            <person name="Toth A."/>
        </authorList>
    </citation>
    <scope>NUCLEOTIDE SEQUENCE [LARGE SCALE GENOMIC DNA]</scope>
    <source>
        <strain evidence="1 2">Kb82</strain>
    </source>
</reference>
<gene>
    <name evidence="1" type="ORF">C4F50_02910</name>
</gene>
<accession>A0ABR9TEV8</accession>
<evidence type="ECO:0000313" key="2">
    <source>
        <dbReference type="Proteomes" id="UP000640614"/>
    </source>
</evidence>
<protein>
    <recommendedName>
        <fullName evidence="3">NlpE N-terminal domain-containing protein</fullName>
    </recommendedName>
</protein>
<keyword evidence="2" id="KW-1185">Reference proteome</keyword>